<evidence type="ECO:0000259" key="1">
    <source>
        <dbReference type="Pfam" id="PF03765"/>
    </source>
</evidence>
<comment type="caution">
    <text evidence="2">The sequence shown here is derived from an EMBL/GenBank/DDBJ whole genome shotgun (WGS) entry which is preliminary data.</text>
</comment>
<evidence type="ECO:0000313" key="2">
    <source>
        <dbReference type="EMBL" id="RRT68714.1"/>
    </source>
</evidence>
<organism evidence="2 3">
    <name type="scientific">Ensete ventricosum</name>
    <name type="common">Abyssinian banana</name>
    <name type="synonym">Musa ensete</name>
    <dbReference type="NCBI Taxonomy" id="4639"/>
    <lineage>
        <taxon>Eukaryota</taxon>
        <taxon>Viridiplantae</taxon>
        <taxon>Streptophyta</taxon>
        <taxon>Embryophyta</taxon>
        <taxon>Tracheophyta</taxon>
        <taxon>Spermatophyta</taxon>
        <taxon>Magnoliopsida</taxon>
        <taxon>Liliopsida</taxon>
        <taxon>Zingiberales</taxon>
        <taxon>Musaceae</taxon>
        <taxon>Ensete</taxon>
    </lineage>
</organism>
<proteinExistence type="predicted"/>
<dbReference type="InterPro" id="IPR036865">
    <property type="entry name" value="CRAL-TRIO_dom_sf"/>
</dbReference>
<reference evidence="2 3" key="1">
    <citation type="journal article" date="2014" name="Agronomy (Basel)">
        <title>A Draft Genome Sequence for Ensete ventricosum, the Drought-Tolerant Tree Against Hunger.</title>
        <authorList>
            <person name="Harrison J."/>
            <person name="Moore K.A."/>
            <person name="Paszkiewicz K."/>
            <person name="Jones T."/>
            <person name="Grant M."/>
            <person name="Ambacheew D."/>
            <person name="Muzemil S."/>
            <person name="Studholme D.J."/>
        </authorList>
    </citation>
    <scope>NUCLEOTIDE SEQUENCE [LARGE SCALE GENOMIC DNA]</scope>
</reference>
<dbReference type="Proteomes" id="UP000287651">
    <property type="component" value="Unassembled WGS sequence"/>
</dbReference>
<dbReference type="SUPFAM" id="SSF46938">
    <property type="entry name" value="CRAL/TRIO N-terminal domain"/>
    <property type="match status" value="1"/>
</dbReference>
<gene>
    <name evidence="2" type="ORF">B296_00029059</name>
</gene>
<feature type="domain" description="CRAL/TRIO N-terminal" evidence="1">
    <location>
        <begin position="14"/>
        <end position="41"/>
    </location>
</feature>
<dbReference type="EMBL" id="AMZH03004607">
    <property type="protein sequence ID" value="RRT68714.1"/>
    <property type="molecule type" value="Genomic_DNA"/>
</dbReference>
<dbReference type="Gene3D" id="3.40.525.10">
    <property type="entry name" value="CRAL-TRIO lipid binding domain"/>
    <property type="match status" value="1"/>
</dbReference>
<accession>A0A426ZXL9</accession>
<protein>
    <recommendedName>
        <fullName evidence="1">CRAL/TRIO N-terminal domain-containing protein</fullName>
    </recommendedName>
</protein>
<sequence length="241" mass="27130">MDVIFISALFHLQNVHQGYPTATMMRYLKAREWCAPKAYKMVCPYHTLGLPVFAIGVGLSTLDKASVNHYVQSHIQINEYRDRVILVSVNPAATKKYGRHIGKCVKVLDMTGLKLSALSHIKVNSLLFKLGCSNLQIMDYDSLPHFCRRQSYGSSRISSPGADDCYSLDHPFHQQLYNYIKQQALSQEYATLLKQGCFPIEVPVADTEGTKVIKKLESELHKVRDHNGLTHPLNCLHISGA</sequence>
<dbReference type="SUPFAM" id="SSF52087">
    <property type="entry name" value="CRAL/TRIO domain"/>
    <property type="match status" value="1"/>
</dbReference>
<dbReference type="InterPro" id="IPR036273">
    <property type="entry name" value="CRAL/TRIO_N_dom_sf"/>
</dbReference>
<dbReference type="Pfam" id="PF03765">
    <property type="entry name" value="CRAL_TRIO_N"/>
    <property type="match status" value="1"/>
</dbReference>
<name>A0A426ZXL9_ENSVE</name>
<dbReference type="InterPro" id="IPR011074">
    <property type="entry name" value="CRAL/TRIO_N_dom"/>
</dbReference>
<dbReference type="PANTHER" id="PTHR46226">
    <property type="entry name" value="CRAL-TRIO DOMAIN-CONTAINING PROTEIN"/>
    <property type="match status" value="1"/>
</dbReference>
<dbReference type="PANTHER" id="PTHR46226:SF6">
    <property type="entry name" value="SEC14P-LIKE PHOSPHATIDYLINOSITOL TRANSFER FAMILY PROTEIN"/>
    <property type="match status" value="1"/>
</dbReference>
<evidence type="ECO:0000313" key="3">
    <source>
        <dbReference type="Proteomes" id="UP000287651"/>
    </source>
</evidence>
<dbReference type="AlphaFoldDB" id="A0A426ZXL9"/>